<dbReference type="AlphaFoldDB" id="A0A7X1Z912"/>
<dbReference type="EMBL" id="WITJ01000011">
    <property type="protein sequence ID" value="MQW40048.1"/>
    <property type="molecule type" value="Genomic_DNA"/>
</dbReference>
<reference evidence="2 3" key="1">
    <citation type="submission" date="2019-10" db="EMBL/GenBank/DDBJ databases">
        <authorList>
            <person name="Dong K."/>
        </authorList>
    </citation>
    <scope>NUCLEOTIDE SEQUENCE [LARGE SCALE GENOMIC DNA]</scope>
    <source>
        <strain evidence="2 3">DSM 28960</strain>
    </source>
</reference>
<evidence type="ECO:0000256" key="1">
    <source>
        <dbReference type="SAM" id="Phobius"/>
    </source>
</evidence>
<evidence type="ECO:0000313" key="2">
    <source>
        <dbReference type="EMBL" id="MQW40048.1"/>
    </source>
</evidence>
<gene>
    <name evidence="2" type="ORF">GHI93_08920</name>
</gene>
<organism evidence="2 3">
    <name type="scientific">Lactococcus hircilactis</name>
    <dbReference type="NCBI Taxonomy" id="1494462"/>
    <lineage>
        <taxon>Bacteria</taxon>
        <taxon>Bacillati</taxon>
        <taxon>Bacillota</taxon>
        <taxon>Bacilli</taxon>
        <taxon>Lactobacillales</taxon>
        <taxon>Streptococcaceae</taxon>
        <taxon>Lactococcus</taxon>
    </lineage>
</organism>
<proteinExistence type="predicted"/>
<accession>A0A7X1Z912</accession>
<keyword evidence="3" id="KW-1185">Reference proteome</keyword>
<keyword evidence="1" id="KW-0812">Transmembrane</keyword>
<protein>
    <submittedName>
        <fullName evidence="2">Uncharacterized protein</fullName>
    </submittedName>
</protein>
<keyword evidence="1" id="KW-0472">Membrane</keyword>
<evidence type="ECO:0000313" key="3">
    <source>
        <dbReference type="Proteomes" id="UP000439550"/>
    </source>
</evidence>
<name>A0A7X1Z912_9LACT</name>
<feature type="transmembrane region" description="Helical" evidence="1">
    <location>
        <begin position="6"/>
        <end position="27"/>
    </location>
</feature>
<sequence>MNKIDTTTISLIVAIIAIIAPMLTSLISGHQSKVSKVEDYKLKSLDKIKLLFEELLTAYGKAVTDWNWDSYTNLSAATAKVLPYLPKKYLNKFLKLLKEYDIDDYKSIEKFQEIIPDIQTIINKLTNDVLNHSLFREAIQGSIERKRSLFLGSNKE</sequence>
<dbReference type="Proteomes" id="UP000439550">
    <property type="component" value="Unassembled WGS sequence"/>
</dbReference>
<dbReference type="RefSeq" id="WP_153496711.1">
    <property type="nucleotide sequence ID" value="NZ_CBCRWP010000036.1"/>
</dbReference>
<keyword evidence="1" id="KW-1133">Transmembrane helix</keyword>
<comment type="caution">
    <text evidence="2">The sequence shown here is derived from an EMBL/GenBank/DDBJ whole genome shotgun (WGS) entry which is preliminary data.</text>
</comment>